<dbReference type="VEuPathDB" id="AmoebaDB:KM1_229940"/>
<organism evidence="1 2">
    <name type="scientific">Entamoeba histolytica</name>
    <dbReference type="NCBI Taxonomy" id="5759"/>
    <lineage>
        <taxon>Eukaryota</taxon>
        <taxon>Amoebozoa</taxon>
        <taxon>Evosea</taxon>
        <taxon>Archamoebae</taxon>
        <taxon>Mastigamoebida</taxon>
        <taxon>Entamoebidae</taxon>
        <taxon>Entamoeba</taxon>
    </lineage>
</organism>
<proteinExistence type="predicted"/>
<dbReference type="VEuPathDB" id="AmoebaDB:EHI_171990"/>
<dbReference type="Proteomes" id="UP000078387">
    <property type="component" value="Unassembled WGS sequence"/>
</dbReference>
<dbReference type="VEuPathDB" id="AmoebaDB:EHI5A_154180"/>
<accession>A0A5K1V8A1</accession>
<evidence type="ECO:0000313" key="2">
    <source>
        <dbReference type="Proteomes" id="UP000078387"/>
    </source>
</evidence>
<evidence type="ECO:0000313" key="1">
    <source>
        <dbReference type="EMBL" id="GAT98905.1"/>
    </source>
</evidence>
<dbReference type="AlphaFoldDB" id="A0A5K1V8A1"/>
<sequence length="577" mass="62692">MSFSSNSTFKHKKYGPAKVNVDVAKRNQRQELTVTIPVSTEWRGAMRHIGGRDYSDVHTISSLSMLAGSRQFIEMCDCFDQFKIMDVHICGDVSKGVSTLMNFRVCFIKSISLQVSIDNGSNWTDIDAAELLVDANHVYFEEGQAGEFIAYYNGNFYIGKPEHGAGYPIIATQVLSFPTVYGLASRRTVPPGFFTPSPTGVSYVEPSFDVLSSYSSFIYQSKLPGASLHLSLDVAGVSSSEKMMTTPTMMAGKLYKFIPENQNGRFYPFIMYGAKATLPTGAGDITDALSFIDDGGISWSGNVGIPQEEEEIILDNANVDLQDVIRDNVKIKVHVGRGIVVGGFQGSDAADVEAAYKQELANHTTVDTDGSYIMKIMGYITVRFKQLRSSPLEIVEAYNFVRCQSSWRNPTTGEVASHDSVISLNGLGQFVQDGVSGFVIERGDGESWTDALKRYGLENIPVDTFLTLGSLAEGTGITSYACNMVKKGVKNVIGPLVESAISDAVPGFNTAKVLVGYAYTGISEGMEFIDNNTYLSAGRDALESVLIGGLRKVAGDKVVDFFGNVTSLLSKTISLFN</sequence>
<protein>
    <submittedName>
        <fullName evidence="1">Uncharacterized protein</fullName>
    </submittedName>
</protein>
<reference evidence="1 2" key="1">
    <citation type="submission" date="2016-05" db="EMBL/GenBank/DDBJ databases">
        <title>First whole genome sequencing of Entamoeba histolytica HM1:IMSS-clone-6.</title>
        <authorList>
            <person name="Mukherjee Avik.K."/>
            <person name="Izumyama S."/>
            <person name="Nakada-Tsukui K."/>
            <person name="Nozaki T."/>
        </authorList>
    </citation>
    <scope>NUCLEOTIDE SEQUENCE [LARGE SCALE GENOMIC DNA]</scope>
    <source>
        <strain evidence="1 2">HM1:IMSS clone 6</strain>
    </source>
</reference>
<dbReference type="EMBL" id="BDEQ01000001">
    <property type="protein sequence ID" value="GAT98905.1"/>
    <property type="molecule type" value="Genomic_DNA"/>
</dbReference>
<comment type="caution">
    <text evidence="1">The sequence shown here is derived from an EMBL/GenBank/DDBJ whole genome shotgun (WGS) entry which is preliminary data.</text>
</comment>
<dbReference type="VEuPathDB" id="AmoebaDB:KM1_297190"/>
<name>A0A5K1V8A1_ENTHI</name>
<gene>
    <name evidence="1" type="ORF">CL6EHI_171990</name>
</gene>